<dbReference type="GO" id="GO:0070527">
    <property type="term" value="P:platelet aggregation"/>
    <property type="evidence" value="ECO:0007669"/>
    <property type="project" value="TreeGrafter"/>
</dbReference>
<reference evidence="12" key="2">
    <citation type="submission" date="2025-09" db="UniProtKB">
        <authorList>
            <consortium name="Ensembl"/>
        </authorList>
    </citation>
    <scope>IDENTIFICATION</scope>
</reference>
<name>A0A3Q3FD44_9LABR</name>
<evidence type="ECO:0000256" key="10">
    <source>
        <dbReference type="SAM" id="SignalP"/>
    </source>
</evidence>
<feature type="chain" id="PRO_5018768606" evidence="10">
    <location>
        <begin position="18"/>
        <end position="532"/>
    </location>
</feature>
<comment type="subcellular location">
    <subcellularLocation>
        <location evidence="1">Secreted</location>
    </subcellularLocation>
</comment>
<dbReference type="GO" id="GO:0005201">
    <property type="term" value="F:extracellular matrix structural constituent"/>
    <property type="evidence" value="ECO:0007669"/>
    <property type="project" value="TreeGrafter"/>
</dbReference>
<dbReference type="SUPFAM" id="SSF58010">
    <property type="entry name" value="Fibrinogen coiled-coil and central regions"/>
    <property type="match status" value="2"/>
</dbReference>
<dbReference type="GO" id="GO:0051258">
    <property type="term" value="P:protein polymerization"/>
    <property type="evidence" value="ECO:0007669"/>
    <property type="project" value="InterPro"/>
</dbReference>
<accession>A0A3Q3FD44</accession>
<dbReference type="Ensembl" id="ENSLBET00000019049.1">
    <property type="protein sequence ID" value="ENSLBEP00000018046.1"/>
    <property type="gene ID" value="ENSLBEG00000013905.1"/>
</dbReference>
<keyword evidence="5 9" id="KW-0175">Coiled coil</keyword>
<keyword evidence="2" id="KW-0964">Secreted</keyword>
<dbReference type="GO" id="GO:0030674">
    <property type="term" value="F:protein-macromolecule adaptor activity"/>
    <property type="evidence" value="ECO:0007669"/>
    <property type="project" value="TreeGrafter"/>
</dbReference>
<dbReference type="STRING" id="56723.ENSLBEP00000018046"/>
<evidence type="ECO:0000256" key="7">
    <source>
        <dbReference type="ARBA" id="ARBA00023157"/>
    </source>
</evidence>
<keyword evidence="7" id="KW-1015">Disulfide bond</keyword>
<evidence type="ECO:0000313" key="12">
    <source>
        <dbReference type="Ensembl" id="ENSLBEP00000018046.1"/>
    </source>
</evidence>
<proteinExistence type="predicted"/>
<dbReference type="Gene3D" id="1.20.5.50">
    <property type="match status" value="2"/>
</dbReference>
<dbReference type="Pfam" id="PF08702">
    <property type="entry name" value="Fib_alpha"/>
    <property type="match status" value="2"/>
</dbReference>
<dbReference type="PANTHER" id="PTHR47221:SF6">
    <property type="entry name" value="FIBRINOGEN ALPHA CHAIN"/>
    <property type="match status" value="1"/>
</dbReference>
<dbReference type="GO" id="GO:0005577">
    <property type="term" value="C:fibrinogen complex"/>
    <property type="evidence" value="ECO:0007669"/>
    <property type="project" value="InterPro"/>
</dbReference>
<dbReference type="Proteomes" id="UP000261660">
    <property type="component" value="Unplaced"/>
</dbReference>
<protein>
    <submittedName>
        <fullName evidence="12">Fibrinogen alpha chain</fullName>
    </submittedName>
</protein>
<dbReference type="InParanoid" id="A0A3Q3FD44"/>
<dbReference type="InterPro" id="IPR037579">
    <property type="entry name" value="FIB_ANG-like"/>
</dbReference>
<dbReference type="PANTHER" id="PTHR47221">
    <property type="entry name" value="FIBRINOGEN ALPHA CHAIN"/>
    <property type="match status" value="1"/>
</dbReference>
<dbReference type="SMART" id="SM01212">
    <property type="entry name" value="Fib_alpha"/>
    <property type="match status" value="2"/>
</dbReference>
<evidence type="ECO:0000256" key="9">
    <source>
        <dbReference type="SAM" id="Coils"/>
    </source>
</evidence>
<evidence type="ECO:0000313" key="13">
    <source>
        <dbReference type="Proteomes" id="UP000261660"/>
    </source>
</evidence>
<evidence type="ECO:0000256" key="6">
    <source>
        <dbReference type="ARBA" id="ARBA00023084"/>
    </source>
</evidence>
<evidence type="ECO:0000256" key="5">
    <source>
        <dbReference type="ARBA" id="ARBA00023054"/>
    </source>
</evidence>
<feature type="signal peptide" evidence="10">
    <location>
        <begin position="1"/>
        <end position="17"/>
    </location>
</feature>
<dbReference type="GO" id="GO:0042730">
    <property type="term" value="P:fibrinolysis"/>
    <property type="evidence" value="ECO:0007669"/>
    <property type="project" value="TreeGrafter"/>
</dbReference>
<reference evidence="12" key="1">
    <citation type="submission" date="2025-08" db="UniProtKB">
        <authorList>
            <consortium name="Ensembl"/>
        </authorList>
    </citation>
    <scope>IDENTIFICATION</scope>
</reference>
<dbReference type="GO" id="GO:0034116">
    <property type="term" value="P:positive regulation of heterotypic cell-cell adhesion"/>
    <property type="evidence" value="ECO:0007669"/>
    <property type="project" value="TreeGrafter"/>
</dbReference>
<dbReference type="GO" id="GO:0005102">
    <property type="term" value="F:signaling receptor binding"/>
    <property type="evidence" value="ECO:0007669"/>
    <property type="project" value="InterPro"/>
</dbReference>
<dbReference type="GO" id="GO:0072377">
    <property type="term" value="P:blood coagulation, common pathway"/>
    <property type="evidence" value="ECO:0007669"/>
    <property type="project" value="TreeGrafter"/>
</dbReference>
<feature type="domain" description="Fibrinogen alpha/beta/gamma chain coiled coil" evidence="11">
    <location>
        <begin position="40"/>
        <end position="184"/>
    </location>
</feature>
<organism evidence="12 13">
    <name type="scientific">Labrus bergylta</name>
    <name type="common">ballan wrasse</name>
    <dbReference type="NCBI Taxonomy" id="56723"/>
    <lineage>
        <taxon>Eukaryota</taxon>
        <taxon>Metazoa</taxon>
        <taxon>Chordata</taxon>
        <taxon>Craniata</taxon>
        <taxon>Vertebrata</taxon>
        <taxon>Euteleostomi</taxon>
        <taxon>Actinopterygii</taxon>
        <taxon>Neopterygii</taxon>
        <taxon>Teleostei</taxon>
        <taxon>Neoteleostei</taxon>
        <taxon>Acanthomorphata</taxon>
        <taxon>Eupercaria</taxon>
        <taxon>Labriformes</taxon>
        <taxon>Labridae</taxon>
        <taxon>Labrus</taxon>
    </lineage>
</organism>
<evidence type="ECO:0000256" key="1">
    <source>
        <dbReference type="ARBA" id="ARBA00004613"/>
    </source>
</evidence>
<evidence type="ECO:0000256" key="4">
    <source>
        <dbReference type="ARBA" id="ARBA00022729"/>
    </source>
</evidence>
<evidence type="ECO:0000256" key="2">
    <source>
        <dbReference type="ARBA" id="ARBA00022525"/>
    </source>
</evidence>
<evidence type="ECO:0000259" key="11">
    <source>
        <dbReference type="SMART" id="SM01212"/>
    </source>
</evidence>
<feature type="coiled-coil region" evidence="9">
    <location>
        <begin position="144"/>
        <end position="202"/>
    </location>
</feature>
<comment type="subunit">
    <text evidence="8">Heterohexamer; disulfide linked. Contains 2 sets of 3 non-identical chains (alpha, beta and gamma). The 2 heterotrimers are in head to head conformation with the N-termini in a small central domain.</text>
</comment>
<dbReference type="InterPro" id="IPR012290">
    <property type="entry name" value="Fibrinogen_a/b/g_coil_dom"/>
</dbReference>
<evidence type="ECO:0000256" key="8">
    <source>
        <dbReference type="ARBA" id="ARBA00025974"/>
    </source>
</evidence>
<keyword evidence="4 10" id="KW-0732">Signal</keyword>
<feature type="domain" description="Fibrinogen alpha/beta/gamma chain coiled coil" evidence="11">
    <location>
        <begin position="297"/>
        <end position="441"/>
    </location>
</feature>
<evidence type="ECO:0000256" key="3">
    <source>
        <dbReference type="ARBA" id="ARBA00022696"/>
    </source>
</evidence>
<dbReference type="AlphaFoldDB" id="A0A3Q3FD44"/>
<sequence length="532" mass="60754">MERLVCLALICVASTLAEIIVDPRGARPVEPGTRDEKCASQREWPFCSDDEWGFKCPSGCRIQGLMDKSDHDLLKKIEKIRSLLEQNKAKHRSADTASKQTYDYLKDKLIIDSGNDNNYYNLAQSLRQRITDMKIKIDRQLSILAALKDRVKDQVVEMQRLEVDIDIKLRSCKGSCAGYSEYQVDKESYEALEKQVNQLDNQTPKESVGTLYVMKSKPLQDVLVDSIYKSKDVAGQQKENLFPEVQAVQLILSQEGSSTSPATISKVSVCMKLRQQSPDARRPPVHAMTYDRRRCRGKSKVPMCSDDDWVSKCPSGCRLQAFISQMESQVERKLRTVCKTAKMYEDVAEKSMKAMTHIYSHNRRVIINKHMSELKFVEHTEELARNFSLLLKKSSRLSKQLEELNHKVKEQLDEMYQTEVDIDMTLRACQGSCHVVVPFSVSHHSYEMLQADMEQMAFHQKRKAAIPPQDLPHVKLQPVDVGQVSSGEYKSIPTVQRELLTQFEDIGQNQILLEQLLEESTAVDVDTPSELE</sequence>
<keyword evidence="13" id="KW-1185">Reference proteome</keyword>
<feature type="coiled-coil region" evidence="9">
    <location>
        <begin position="391"/>
        <end position="421"/>
    </location>
</feature>
<keyword evidence="3" id="KW-0356">Hemostasis</keyword>
<keyword evidence="6" id="KW-0094">Blood coagulation</keyword>
<dbReference type="GeneTree" id="ENSGT00940000157467"/>